<gene>
    <name evidence="1" type="ORF">BC936DRAFT_144251</name>
</gene>
<dbReference type="EMBL" id="RBNI01003159">
    <property type="protein sequence ID" value="RUP48641.1"/>
    <property type="molecule type" value="Genomic_DNA"/>
</dbReference>
<dbReference type="SUPFAM" id="SSF51905">
    <property type="entry name" value="FAD/NAD(P)-binding domain"/>
    <property type="match status" value="1"/>
</dbReference>
<evidence type="ECO:0000313" key="2">
    <source>
        <dbReference type="Proteomes" id="UP000268093"/>
    </source>
</evidence>
<sequence length="132" mass="14320">MLEVKSCSATRVEVEAVVISDPSTATLAKTIRTKVAILGAGISGIGAAKTLALKYKVSDMVQGLGKNLIWTLAEEVGLKSVYINYSDVAYYNEKGKADFSKEAAEFEEKFAAISTLAGERQFKPRTVKHSWI</sequence>
<dbReference type="Proteomes" id="UP000268093">
    <property type="component" value="Unassembled WGS sequence"/>
</dbReference>
<dbReference type="AlphaFoldDB" id="A0A433DCR2"/>
<proteinExistence type="predicted"/>
<comment type="caution">
    <text evidence="1">The sequence shown here is derived from an EMBL/GenBank/DDBJ whole genome shotgun (WGS) entry which is preliminary data.</text>
</comment>
<accession>A0A433DCR2</accession>
<evidence type="ECO:0000313" key="1">
    <source>
        <dbReference type="EMBL" id="RUP48641.1"/>
    </source>
</evidence>
<protein>
    <submittedName>
        <fullName evidence="1">Uncharacterized protein</fullName>
    </submittedName>
</protein>
<reference evidence="1 2" key="1">
    <citation type="journal article" date="2018" name="New Phytol.">
        <title>Phylogenomics of Endogonaceae and evolution of mycorrhizas within Mucoromycota.</title>
        <authorList>
            <person name="Chang Y."/>
            <person name="Desiro A."/>
            <person name="Na H."/>
            <person name="Sandor L."/>
            <person name="Lipzen A."/>
            <person name="Clum A."/>
            <person name="Barry K."/>
            <person name="Grigoriev I.V."/>
            <person name="Martin F.M."/>
            <person name="Stajich J.E."/>
            <person name="Smith M.E."/>
            <person name="Bonito G."/>
            <person name="Spatafora J.W."/>
        </authorList>
    </citation>
    <scope>NUCLEOTIDE SEQUENCE [LARGE SCALE GENOMIC DNA]</scope>
    <source>
        <strain evidence="1 2">GMNB39</strain>
    </source>
</reference>
<keyword evidence="2" id="KW-1185">Reference proteome</keyword>
<name>A0A433DCR2_9FUNG</name>
<dbReference type="InterPro" id="IPR036188">
    <property type="entry name" value="FAD/NAD-bd_sf"/>
</dbReference>
<dbReference type="OrthoDB" id="5046242at2759"/>
<organism evidence="1 2">
    <name type="scientific">Jimgerdemannia flammicorona</name>
    <dbReference type="NCBI Taxonomy" id="994334"/>
    <lineage>
        <taxon>Eukaryota</taxon>
        <taxon>Fungi</taxon>
        <taxon>Fungi incertae sedis</taxon>
        <taxon>Mucoromycota</taxon>
        <taxon>Mucoromycotina</taxon>
        <taxon>Endogonomycetes</taxon>
        <taxon>Endogonales</taxon>
        <taxon>Endogonaceae</taxon>
        <taxon>Jimgerdemannia</taxon>
    </lineage>
</organism>